<feature type="chain" id="PRO_5041300733" evidence="8">
    <location>
        <begin position="18"/>
        <end position="326"/>
    </location>
</feature>
<gene>
    <name evidence="10" type="ORF">B0T14DRAFT_434306</name>
</gene>
<evidence type="ECO:0000256" key="8">
    <source>
        <dbReference type="SAM" id="SignalP"/>
    </source>
</evidence>
<reference evidence="10" key="1">
    <citation type="submission" date="2023-06" db="EMBL/GenBank/DDBJ databases">
        <title>Genome-scale phylogeny and comparative genomics of the fungal order Sordariales.</title>
        <authorList>
            <consortium name="Lawrence Berkeley National Laboratory"/>
            <person name="Hensen N."/>
            <person name="Bonometti L."/>
            <person name="Westerberg I."/>
            <person name="Brannstrom I.O."/>
            <person name="Guillou S."/>
            <person name="Cros-Aarteil S."/>
            <person name="Calhoun S."/>
            <person name="Haridas S."/>
            <person name="Kuo A."/>
            <person name="Mondo S."/>
            <person name="Pangilinan J."/>
            <person name="Riley R."/>
            <person name="Labutti K."/>
            <person name="Andreopoulos B."/>
            <person name="Lipzen A."/>
            <person name="Chen C."/>
            <person name="Yanf M."/>
            <person name="Daum C."/>
            <person name="Ng V."/>
            <person name="Clum A."/>
            <person name="Steindorff A."/>
            <person name="Ohm R."/>
            <person name="Martin F."/>
            <person name="Silar P."/>
            <person name="Natvig D."/>
            <person name="Lalanne C."/>
            <person name="Gautier V."/>
            <person name="Ament-Velasquez S.L."/>
            <person name="Kruys A."/>
            <person name="Hutchinson M.I."/>
            <person name="Powell A.J."/>
            <person name="Barry K."/>
            <person name="Miller A.N."/>
            <person name="Grigoriev I.V."/>
            <person name="Debuchy R."/>
            <person name="Gladieux P."/>
            <person name="Thoren M.H."/>
            <person name="Johannesson H."/>
        </authorList>
    </citation>
    <scope>NUCLEOTIDE SEQUENCE</scope>
    <source>
        <strain evidence="10">CBS 606.72</strain>
    </source>
</reference>
<dbReference type="PANTHER" id="PTHR33577">
    <property type="entry name" value="STERIGMATOCYSTIN BIOSYNTHESIS PEROXIDASE STCC-RELATED"/>
    <property type="match status" value="1"/>
</dbReference>
<dbReference type="SUPFAM" id="SSF47571">
    <property type="entry name" value="Cloroperoxidase"/>
    <property type="match status" value="1"/>
</dbReference>
<dbReference type="GO" id="GO:0046872">
    <property type="term" value="F:metal ion binding"/>
    <property type="evidence" value="ECO:0007669"/>
    <property type="project" value="UniProtKB-KW"/>
</dbReference>
<dbReference type="Pfam" id="PF01328">
    <property type="entry name" value="Peroxidase_2"/>
    <property type="match status" value="1"/>
</dbReference>
<evidence type="ECO:0000256" key="1">
    <source>
        <dbReference type="ARBA" id="ARBA00001970"/>
    </source>
</evidence>
<dbReference type="Proteomes" id="UP001175000">
    <property type="component" value="Unassembled WGS sequence"/>
</dbReference>
<dbReference type="InterPro" id="IPR000028">
    <property type="entry name" value="Chloroperoxidase"/>
</dbReference>
<evidence type="ECO:0000313" key="11">
    <source>
        <dbReference type="Proteomes" id="UP001175000"/>
    </source>
</evidence>
<evidence type="ECO:0000256" key="3">
    <source>
        <dbReference type="ARBA" id="ARBA00022617"/>
    </source>
</evidence>
<feature type="signal peptide" evidence="8">
    <location>
        <begin position="1"/>
        <end position="17"/>
    </location>
</feature>
<evidence type="ECO:0000256" key="4">
    <source>
        <dbReference type="ARBA" id="ARBA00022723"/>
    </source>
</evidence>
<dbReference type="Gene3D" id="1.10.489.10">
    <property type="entry name" value="Chloroperoxidase-like"/>
    <property type="match status" value="1"/>
</dbReference>
<evidence type="ECO:0000256" key="6">
    <source>
        <dbReference type="ARBA" id="ARBA00023004"/>
    </source>
</evidence>
<name>A0AA40BWM2_9PEZI</name>
<dbReference type="AlphaFoldDB" id="A0AA40BWM2"/>
<keyword evidence="11" id="KW-1185">Reference proteome</keyword>
<comment type="cofactor">
    <cofactor evidence="1">
        <name>heme b</name>
        <dbReference type="ChEBI" id="CHEBI:60344"/>
    </cofactor>
</comment>
<comment type="caution">
    <text evidence="10">The sequence shown here is derived from an EMBL/GenBank/DDBJ whole genome shotgun (WGS) entry which is preliminary data.</text>
</comment>
<dbReference type="PANTHER" id="PTHR33577:SF7">
    <property type="entry name" value="HEME HALOPEROXIDASE FAMILY PROFILE DOMAIN-CONTAINING PROTEIN"/>
    <property type="match status" value="1"/>
</dbReference>
<proteinExistence type="inferred from homology"/>
<dbReference type="PROSITE" id="PS51405">
    <property type="entry name" value="HEME_HALOPEROXIDASE"/>
    <property type="match status" value="1"/>
</dbReference>
<keyword evidence="2 10" id="KW-0575">Peroxidase</keyword>
<dbReference type="GO" id="GO:0004601">
    <property type="term" value="F:peroxidase activity"/>
    <property type="evidence" value="ECO:0007669"/>
    <property type="project" value="UniProtKB-KW"/>
</dbReference>
<evidence type="ECO:0000256" key="5">
    <source>
        <dbReference type="ARBA" id="ARBA00023002"/>
    </source>
</evidence>
<evidence type="ECO:0000256" key="2">
    <source>
        <dbReference type="ARBA" id="ARBA00022559"/>
    </source>
</evidence>
<dbReference type="EMBL" id="JAULSU010000005">
    <property type="protein sequence ID" value="KAK0616461.1"/>
    <property type="molecule type" value="Genomic_DNA"/>
</dbReference>
<protein>
    <submittedName>
        <fullName evidence="10">Peroxidase, family 2-domain-containing protein</fullName>
    </submittedName>
</protein>
<evidence type="ECO:0000313" key="10">
    <source>
        <dbReference type="EMBL" id="KAK0616461.1"/>
    </source>
</evidence>
<keyword evidence="5" id="KW-0560">Oxidoreductase</keyword>
<keyword evidence="4" id="KW-0479">Metal-binding</keyword>
<sequence length="326" mass="36013">MKLAAIATILSASPAWASFDKWTPPGPYDARGPCPMLNTLANHGFLPHDGKDITREIAANALFDGLHINKTLGGFLFDFGVTTNPKPNATSFSLNDLGNHNILEHDASLSRTDAYFGSTIAFNQSIFDETKTHWTAETVTLQMSANARTARVKTSKATNPEYSMSNLGDGFSLGESVAYVIIIGDKKTATVKRSWLEWFFQHEQLPQHLGWKRAETSFEREDLDGHLQRMRELTAERTGQASAGGARKCRRQVPRCHISIVGSGNKILLRPRPRPLNRSSPAPSIDPGPCFCHHDSVLTNFAFLGQNRPFGSTICATTRFKLHDAF</sequence>
<comment type="similarity">
    <text evidence="7">Belongs to the chloroperoxidase family.</text>
</comment>
<dbReference type="InterPro" id="IPR036851">
    <property type="entry name" value="Chloroperoxidase-like_sf"/>
</dbReference>
<accession>A0AA40BWM2</accession>
<evidence type="ECO:0000256" key="7">
    <source>
        <dbReference type="ARBA" id="ARBA00025795"/>
    </source>
</evidence>
<keyword evidence="6" id="KW-0408">Iron</keyword>
<organism evidence="10 11">
    <name type="scientific">Immersiella caudata</name>
    <dbReference type="NCBI Taxonomy" id="314043"/>
    <lineage>
        <taxon>Eukaryota</taxon>
        <taxon>Fungi</taxon>
        <taxon>Dikarya</taxon>
        <taxon>Ascomycota</taxon>
        <taxon>Pezizomycotina</taxon>
        <taxon>Sordariomycetes</taxon>
        <taxon>Sordariomycetidae</taxon>
        <taxon>Sordariales</taxon>
        <taxon>Lasiosphaeriaceae</taxon>
        <taxon>Immersiella</taxon>
    </lineage>
</organism>
<keyword evidence="3" id="KW-0349">Heme</keyword>
<evidence type="ECO:0000259" key="9">
    <source>
        <dbReference type="PROSITE" id="PS51405"/>
    </source>
</evidence>
<keyword evidence="8" id="KW-0732">Signal</keyword>
<feature type="domain" description="Heme haloperoxidase family profile" evidence="9">
    <location>
        <begin position="18"/>
        <end position="225"/>
    </location>
</feature>